<dbReference type="EMBL" id="JAHRIM010001724">
    <property type="protein sequence ID" value="MEQ2258905.1"/>
    <property type="molecule type" value="Genomic_DNA"/>
</dbReference>
<keyword evidence="2" id="KW-1185">Reference proteome</keyword>
<protein>
    <submittedName>
        <fullName evidence="1">Uncharacterized protein</fullName>
    </submittedName>
</protein>
<evidence type="ECO:0000313" key="1">
    <source>
        <dbReference type="EMBL" id="MEQ2258905.1"/>
    </source>
</evidence>
<name>A0ABV0VP98_9TELE</name>
<organism evidence="1 2">
    <name type="scientific">Xenotaenia resolanae</name>
    <dbReference type="NCBI Taxonomy" id="208358"/>
    <lineage>
        <taxon>Eukaryota</taxon>
        <taxon>Metazoa</taxon>
        <taxon>Chordata</taxon>
        <taxon>Craniata</taxon>
        <taxon>Vertebrata</taxon>
        <taxon>Euteleostomi</taxon>
        <taxon>Actinopterygii</taxon>
        <taxon>Neopterygii</taxon>
        <taxon>Teleostei</taxon>
        <taxon>Neoteleostei</taxon>
        <taxon>Acanthomorphata</taxon>
        <taxon>Ovalentaria</taxon>
        <taxon>Atherinomorphae</taxon>
        <taxon>Cyprinodontiformes</taxon>
        <taxon>Goodeidae</taxon>
        <taxon>Xenotaenia</taxon>
    </lineage>
</organism>
<reference evidence="1 2" key="1">
    <citation type="submission" date="2021-06" db="EMBL/GenBank/DDBJ databases">
        <authorList>
            <person name="Palmer J.M."/>
        </authorList>
    </citation>
    <scope>NUCLEOTIDE SEQUENCE [LARGE SCALE GENOMIC DNA]</scope>
    <source>
        <strain evidence="1 2">XR_2019</strain>
        <tissue evidence="1">Muscle</tissue>
    </source>
</reference>
<proteinExistence type="predicted"/>
<gene>
    <name evidence="1" type="ORF">XENORESO_004150</name>
</gene>
<comment type="caution">
    <text evidence="1">The sequence shown here is derived from an EMBL/GenBank/DDBJ whole genome shotgun (WGS) entry which is preliminary data.</text>
</comment>
<accession>A0ABV0VP98</accession>
<sequence>MSPLISSCTHRNFGILSYFHITSVSKPNIVIHCHYMSALNFTMKAKNENVFNMFHLHVKHNRHTKHCNHVYHKVVPHLGYELSVIDFQFFTSFLSVLLSEDESSGLNCCLSSEDRFR</sequence>
<evidence type="ECO:0000313" key="2">
    <source>
        <dbReference type="Proteomes" id="UP001444071"/>
    </source>
</evidence>
<dbReference type="Proteomes" id="UP001444071">
    <property type="component" value="Unassembled WGS sequence"/>
</dbReference>